<reference evidence="2 3" key="1">
    <citation type="journal article" date="2013" name="Nature">
        <title>Insights into bilaterian evolution from three spiralian genomes.</title>
        <authorList>
            <person name="Simakov O."/>
            <person name="Marletaz F."/>
            <person name="Cho S.J."/>
            <person name="Edsinger-Gonzales E."/>
            <person name="Havlak P."/>
            <person name="Hellsten U."/>
            <person name="Kuo D.H."/>
            <person name="Larsson T."/>
            <person name="Lv J."/>
            <person name="Arendt D."/>
            <person name="Savage R."/>
            <person name="Osoegawa K."/>
            <person name="de Jong P."/>
            <person name="Grimwood J."/>
            <person name="Chapman J.A."/>
            <person name="Shapiro H."/>
            <person name="Aerts A."/>
            <person name="Otillar R.P."/>
            <person name="Terry A.Y."/>
            <person name="Boore J.L."/>
            <person name="Grigoriev I.V."/>
            <person name="Lindberg D.R."/>
            <person name="Seaver E.C."/>
            <person name="Weisblat D.A."/>
            <person name="Putnam N.H."/>
            <person name="Rokhsar D.S."/>
        </authorList>
    </citation>
    <scope>NUCLEOTIDE SEQUENCE [LARGE SCALE GENOMIC DNA]</scope>
</reference>
<dbReference type="HOGENOM" id="CLU_087728_0_0_1"/>
<dbReference type="CTD" id="20248840"/>
<keyword evidence="3" id="KW-1185">Reference proteome</keyword>
<name>V4C0Z0_LOTGI</name>
<protein>
    <submittedName>
        <fullName evidence="2">Uncharacterized protein</fullName>
    </submittedName>
</protein>
<dbReference type="OMA" id="WNIKAYL"/>
<dbReference type="GeneID" id="20248840"/>
<accession>V4C0Z0</accession>
<sequence>MKLSVILVLFLVVCCEGFLFNWFGAKWNGLKVTWGLNIFSKNVFSSLPRTVADAKSDGYQLLSQTCSGLFEGYRYIKNGDNAVILIFDTQGFIAGLQVGVKNGQANGYPFPSQKPPFVTEGDYNYLTAYFVEPSTICKSGRSQSEFDTQGTGTGLYFQNSTNPLKDLVKIPMKPDDLQNTKWVKGKCFPSMGLHYWYDLSEDLSCQSMFPVFLLYNGGDLNGFGWAMTTDLDSKRYEHPTPDKFSAFMTEVPTCLNTIGTISTMHVYLTSKPLLNFC</sequence>
<dbReference type="AlphaFoldDB" id="V4C0Z0"/>
<feature type="signal peptide" evidence="1">
    <location>
        <begin position="1"/>
        <end position="17"/>
    </location>
</feature>
<evidence type="ECO:0000313" key="2">
    <source>
        <dbReference type="EMBL" id="ESO95124.1"/>
    </source>
</evidence>
<dbReference type="OrthoDB" id="6042561at2759"/>
<gene>
    <name evidence="2" type="ORF">LOTGIDRAFT_232212</name>
</gene>
<dbReference type="KEGG" id="lgi:LOTGIDRAFT_232212"/>
<dbReference type="RefSeq" id="XP_009054313.1">
    <property type="nucleotide sequence ID" value="XM_009056065.1"/>
</dbReference>
<evidence type="ECO:0000256" key="1">
    <source>
        <dbReference type="SAM" id="SignalP"/>
    </source>
</evidence>
<feature type="chain" id="PRO_5004717299" evidence="1">
    <location>
        <begin position="18"/>
        <end position="277"/>
    </location>
</feature>
<keyword evidence="1" id="KW-0732">Signal</keyword>
<dbReference type="EMBL" id="KB201701">
    <property type="protein sequence ID" value="ESO95124.1"/>
    <property type="molecule type" value="Genomic_DNA"/>
</dbReference>
<evidence type="ECO:0000313" key="3">
    <source>
        <dbReference type="Proteomes" id="UP000030746"/>
    </source>
</evidence>
<dbReference type="Proteomes" id="UP000030746">
    <property type="component" value="Unassembled WGS sequence"/>
</dbReference>
<organism evidence="2 3">
    <name type="scientific">Lottia gigantea</name>
    <name type="common">Giant owl limpet</name>
    <dbReference type="NCBI Taxonomy" id="225164"/>
    <lineage>
        <taxon>Eukaryota</taxon>
        <taxon>Metazoa</taxon>
        <taxon>Spiralia</taxon>
        <taxon>Lophotrochozoa</taxon>
        <taxon>Mollusca</taxon>
        <taxon>Gastropoda</taxon>
        <taxon>Patellogastropoda</taxon>
        <taxon>Lottioidea</taxon>
        <taxon>Lottiidae</taxon>
        <taxon>Lottia</taxon>
    </lineage>
</organism>
<proteinExistence type="predicted"/>
<dbReference type="STRING" id="225164.V4C0Z0"/>